<evidence type="ECO:0000256" key="5">
    <source>
        <dbReference type="ARBA" id="ARBA00023242"/>
    </source>
</evidence>
<keyword evidence="5" id="KW-0539">Nucleus</keyword>
<dbReference type="Pfam" id="PF00320">
    <property type="entry name" value="GATA"/>
    <property type="match status" value="2"/>
</dbReference>
<evidence type="ECO:0000256" key="7">
    <source>
        <dbReference type="SAM" id="MobiDB-lite"/>
    </source>
</evidence>
<dbReference type="InterPro" id="IPR013088">
    <property type="entry name" value="Znf_NHR/GATA"/>
</dbReference>
<proteinExistence type="predicted"/>
<dbReference type="PROSITE" id="PS50114">
    <property type="entry name" value="GATA_ZN_FINGER_2"/>
    <property type="match status" value="2"/>
</dbReference>
<dbReference type="InterPro" id="IPR000679">
    <property type="entry name" value="Znf_GATA"/>
</dbReference>
<sequence length="247" mass="27553">MTLIPFSPSFSPIPLSSALESDSHFLRHASGSGSPDDWIDHRKFDPKQQSPQWSAMPTYPQDSWNSMAVPALDFPTSISRYPTYDSTAPRTHILPRSSSPSEDSSGSGRLSPLSVFASSASSSRRGSMETPKRCSHCDATSTPLWRRHPGTHQTLCNACGLYLQQRKKLRPRVLIAAEQEEEDDPDTLLPDGPECSHCHGRKTSVWRRSKSGARLCNACGVYARLRGKDRPLSLRRNKVRPRCKHVK</sequence>
<feature type="compositionally biased region" description="Low complexity" evidence="7">
    <location>
        <begin position="94"/>
        <end position="125"/>
    </location>
</feature>
<dbReference type="GO" id="GO:0045944">
    <property type="term" value="P:positive regulation of transcription by RNA polymerase II"/>
    <property type="evidence" value="ECO:0007669"/>
    <property type="project" value="TreeGrafter"/>
</dbReference>
<keyword evidence="4" id="KW-0862">Zinc</keyword>
<dbReference type="GO" id="GO:0000978">
    <property type="term" value="F:RNA polymerase II cis-regulatory region sequence-specific DNA binding"/>
    <property type="evidence" value="ECO:0007669"/>
    <property type="project" value="TreeGrafter"/>
</dbReference>
<organism evidence="9 10">
    <name type="scientific">Mycena maculata</name>
    <dbReference type="NCBI Taxonomy" id="230809"/>
    <lineage>
        <taxon>Eukaryota</taxon>
        <taxon>Fungi</taxon>
        <taxon>Dikarya</taxon>
        <taxon>Basidiomycota</taxon>
        <taxon>Agaricomycotina</taxon>
        <taxon>Agaricomycetes</taxon>
        <taxon>Agaricomycetidae</taxon>
        <taxon>Agaricales</taxon>
        <taxon>Marasmiineae</taxon>
        <taxon>Mycenaceae</taxon>
        <taxon>Mycena</taxon>
    </lineage>
</organism>
<dbReference type="Proteomes" id="UP001215280">
    <property type="component" value="Unassembled WGS sequence"/>
</dbReference>
<dbReference type="InterPro" id="IPR039355">
    <property type="entry name" value="Transcription_factor_GATA"/>
</dbReference>
<dbReference type="EMBL" id="JARJLG010000154">
    <property type="protein sequence ID" value="KAJ7735537.1"/>
    <property type="molecule type" value="Genomic_DNA"/>
</dbReference>
<dbReference type="PROSITE" id="PS00344">
    <property type="entry name" value="GATA_ZN_FINGER_1"/>
    <property type="match status" value="1"/>
</dbReference>
<keyword evidence="3 6" id="KW-0863">Zinc-finger</keyword>
<comment type="caution">
    <text evidence="9">The sequence shown here is derived from an EMBL/GenBank/DDBJ whole genome shotgun (WGS) entry which is preliminary data.</text>
</comment>
<dbReference type="AlphaFoldDB" id="A0AAD7MW15"/>
<feature type="compositionally biased region" description="Polar residues" evidence="7">
    <location>
        <begin position="47"/>
        <end position="58"/>
    </location>
</feature>
<evidence type="ECO:0000256" key="4">
    <source>
        <dbReference type="ARBA" id="ARBA00022833"/>
    </source>
</evidence>
<evidence type="ECO:0000256" key="1">
    <source>
        <dbReference type="ARBA" id="ARBA00004123"/>
    </source>
</evidence>
<comment type="subcellular location">
    <subcellularLocation>
        <location evidence="1">Nucleus</location>
    </subcellularLocation>
</comment>
<name>A0AAD7MW15_9AGAR</name>
<protein>
    <recommendedName>
        <fullName evidence="8">GATA-type domain-containing protein</fullName>
    </recommendedName>
</protein>
<accession>A0AAD7MW15</accession>
<gene>
    <name evidence="9" type="ORF">DFH07DRAFT_843568</name>
</gene>
<dbReference type="SMART" id="SM00401">
    <property type="entry name" value="ZnF_GATA"/>
    <property type="match status" value="2"/>
</dbReference>
<dbReference type="PANTHER" id="PTHR10071:SF281">
    <property type="entry name" value="BOX A-BINDING FACTOR-RELATED"/>
    <property type="match status" value="1"/>
</dbReference>
<dbReference type="CDD" id="cd00202">
    <property type="entry name" value="ZnF_GATA"/>
    <property type="match status" value="2"/>
</dbReference>
<dbReference type="Gene3D" id="3.30.50.10">
    <property type="entry name" value="Erythroid Transcription Factor GATA-1, subunit A"/>
    <property type="match status" value="2"/>
</dbReference>
<dbReference type="PANTHER" id="PTHR10071">
    <property type="entry name" value="TRANSCRIPTION FACTOR GATA FAMILY MEMBER"/>
    <property type="match status" value="1"/>
</dbReference>
<feature type="domain" description="GATA-type" evidence="8">
    <location>
        <begin position="189"/>
        <end position="242"/>
    </location>
</feature>
<evidence type="ECO:0000256" key="3">
    <source>
        <dbReference type="ARBA" id="ARBA00022771"/>
    </source>
</evidence>
<feature type="region of interest" description="Disordered" evidence="7">
    <location>
        <begin position="83"/>
        <end position="135"/>
    </location>
</feature>
<evidence type="ECO:0000256" key="6">
    <source>
        <dbReference type="PROSITE-ProRule" id="PRU00094"/>
    </source>
</evidence>
<evidence type="ECO:0000259" key="8">
    <source>
        <dbReference type="PROSITE" id="PS50114"/>
    </source>
</evidence>
<dbReference type="GO" id="GO:0005634">
    <property type="term" value="C:nucleus"/>
    <property type="evidence" value="ECO:0007669"/>
    <property type="project" value="UniProtKB-SubCell"/>
</dbReference>
<feature type="region of interest" description="Disordered" evidence="7">
    <location>
        <begin position="30"/>
        <end position="58"/>
    </location>
</feature>
<evidence type="ECO:0000313" key="9">
    <source>
        <dbReference type="EMBL" id="KAJ7735537.1"/>
    </source>
</evidence>
<evidence type="ECO:0000256" key="2">
    <source>
        <dbReference type="ARBA" id="ARBA00022723"/>
    </source>
</evidence>
<dbReference type="GO" id="GO:0000981">
    <property type="term" value="F:DNA-binding transcription factor activity, RNA polymerase II-specific"/>
    <property type="evidence" value="ECO:0007669"/>
    <property type="project" value="TreeGrafter"/>
</dbReference>
<feature type="domain" description="GATA-type" evidence="8">
    <location>
        <begin position="128"/>
        <end position="171"/>
    </location>
</feature>
<keyword evidence="2" id="KW-0479">Metal-binding</keyword>
<dbReference type="GO" id="GO:0008270">
    <property type="term" value="F:zinc ion binding"/>
    <property type="evidence" value="ECO:0007669"/>
    <property type="project" value="UniProtKB-KW"/>
</dbReference>
<dbReference type="PRINTS" id="PR00619">
    <property type="entry name" value="GATAZNFINGER"/>
</dbReference>
<keyword evidence="10" id="KW-1185">Reference proteome</keyword>
<evidence type="ECO:0000313" key="10">
    <source>
        <dbReference type="Proteomes" id="UP001215280"/>
    </source>
</evidence>
<feature type="compositionally biased region" description="Basic and acidic residues" evidence="7">
    <location>
        <begin position="126"/>
        <end position="135"/>
    </location>
</feature>
<reference evidence="9" key="1">
    <citation type="submission" date="2023-03" db="EMBL/GenBank/DDBJ databases">
        <title>Massive genome expansion in bonnet fungi (Mycena s.s.) driven by repeated elements and novel gene families across ecological guilds.</title>
        <authorList>
            <consortium name="Lawrence Berkeley National Laboratory"/>
            <person name="Harder C.B."/>
            <person name="Miyauchi S."/>
            <person name="Viragh M."/>
            <person name="Kuo A."/>
            <person name="Thoen E."/>
            <person name="Andreopoulos B."/>
            <person name="Lu D."/>
            <person name="Skrede I."/>
            <person name="Drula E."/>
            <person name="Henrissat B."/>
            <person name="Morin E."/>
            <person name="Kohler A."/>
            <person name="Barry K."/>
            <person name="LaButti K."/>
            <person name="Morin E."/>
            <person name="Salamov A."/>
            <person name="Lipzen A."/>
            <person name="Mereny Z."/>
            <person name="Hegedus B."/>
            <person name="Baldrian P."/>
            <person name="Stursova M."/>
            <person name="Weitz H."/>
            <person name="Taylor A."/>
            <person name="Grigoriev I.V."/>
            <person name="Nagy L.G."/>
            <person name="Martin F."/>
            <person name="Kauserud H."/>
        </authorList>
    </citation>
    <scope>NUCLEOTIDE SEQUENCE</scope>
    <source>
        <strain evidence="9">CBHHK188m</strain>
    </source>
</reference>
<dbReference type="GO" id="GO:0000122">
    <property type="term" value="P:negative regulation of transcription by RNA polymerase II"/>
    <property type="evidence" value="ECO:0007669"/>
    <property type="project" value="TreeGrafter"/>
</dbReference>
<dbReference type="SUPFAM" id="SSF57716">
    <property type="entry name" value="Glucocorticoid receptor-like (DNA-binding domain)"/>
    <property type="match status" value="2"/>
</dbReference>